<evidence type="ECO:0000313" key="9">
    <source>
        <dbReference type="Proteomes" id="UP000603352"/>
    </source>
</evidence>
<dbReference type="PANTHER" id="PTHR42718">
    <property type="entry name" value="MAJOR FACILITATOR SUPERFAMILY MULTIDRUG TRANSPORTER MFSC"/>
    <property type="match status" value="1"/>
</dbReference>
<gene>
    <name evidence="8" type="ORF">GCM10011505_06110</name>
</gene>
<dbReference type="Pfam" id="PF07690">
    <property type="entry name" value="MFS_1"/>
    <property type="match status" value="1"/>
</dbReference>
<evidence type="ECO:0000256" key="3">
    <source>
        <dbReference type="ARBA" id="ARBA00022989"/>
    </source>
</evidence>
<evidence type="ECO:0000256" key="6">
    <source>
        <dbReference type="SAM" id="SignalP"/>
    </source>
</evidence>
<comment type="caution">
    <text evidence="8">The sequence shown here is derived from an EMBL/GenBank/DDBJ whole genome shotgun (WGS) entry which is preliminary data.</text>
</comment>
<dbReference type="PRINTS" id="PR01036">
    <property type="entry name" value="TCRTETB"/>
</dbReference>
<feature type="signal peptide" evidence="6">
    <location>
        <begin position="1"/>
        <end position="35"/>
    </location>
</feature>
<sequence>MTEYRGHRPAQSKPRILAAVCLAALVLPLSFSAGAVSTPAIARALGGDPAALTWITNAFMLTFGGCMMAAGALADQFGRKRVFLWGLGVFAVTSAGLGLSPTVLVLDLLRAVQGLGAAAALAGGSAALAQEFSGPARTRAFSLLGTTFGVGLAFGPGLAGVLIDSIGWRAVFLPGAILAAIAMASAARHLRESCDPDAAGLDRAGTISFTAMLSLFTVAVIQGPAAGWASPLILALFAGTVLMLIVFIVVETRGRRPMLDLSLFRYPRFVGVQVLPVATCYCYVVLLVLLPLRFIGIDGLGETRAGLMMMALSAPMLVVPVGAAMLTRWFGAGTVCGAGLLMAAGGLVWLGRVAPGADAMAYAGPLLVIGIGSGLPWGLMDALSVSVVPTERAGMAIGIFSTTRVAGEGVALAIVSALFSGLLTARLAPLFPDATPQAQLAAARRLATGDPAPALAIAGPDGHDALITGYADAVTRLLDGLAIITVICAAIVFAVLREGRAPDRDDGAG</sequence>
<dbReference type="InterPro" id="IPR005829">
    <property type="entry name" value="Sugar_transporter_CS"/>
</dbReference>
<organism evidence="8 9">
    <name type="scientific">Tistrella bauzanensis</name>
    <dbReference type="NCBI Taxonomy" id="657419"/>
    <lineage>
        <taxon>Bacteria</taxon>
        <taxon>Pseudomonadati</taxon>
        <taxon>Pseudomonadota</taxon>
        <taxon>Alphaproteobacteria</taxon>
        <taxon>Geminicoccales</taxon>
        <taxon>Geminicoccaceae</taxon>
        <taxon>Tistrella</taxon>
    </lineage>
</organism>
<proteinExistence type="predicted"/>
<keyword evidence="4 5" id="KW-0472">Membrane</keyword>
<dbReference type="PROSITE" id="PS50850">
    <property type="entry name" value="MFS"/>
    <property type="match status" value="1"/>
</dbReference>
<evidence type="ECO:0000256" key="4">
    <source>
        <dbReference type="ARBA" id="ARBA00023136"/>
    </source>
</evidence>
<feature type="transmembrane region" description="Helical" evidence="5">
    <location>
        <begin position="362"/>
        <end position="388"/>
    </location>
</feature>
<protein>
    <submittedName>
        <fullName evidence="8">MFS transporter</fullName>
    </submittedName>
</protein>
<dbReference type="InterPro" id="IPR011701">
    <property type="entry name" value="MFS"/>
</dbReference>
<dbReference type="PROSITE" id="PS00216">
    <property type="entry name" value="SUGAR_TRANSPORT_1"/>
    <property type="match status" value="1"/>
</dbReference>
<reference evidence="9" key="1">
    <citation type="journal article" date="2019" name="Int. J. Syst. Evol. Microbiol.">
        <title>The Global Catalogue of Microorganisms (GCM) 10K type strain sequencing project: providing services to taxonomists for standard genome sequencing and annotation.</title>
        <authorList>
            <consortium name="The Broad Institute Genomics Platform"/>
            <consortium name="The Broad Institute Genome Sequencing Center for Infectious Disease"/>
            <person name="Wu L."/>
            <person name="Ma J."/>
        </authorList>
    </citation>
    <scope>NUCLEOTIDE SEQUENCE [LARGE SCALE GENOMIC DNA]</scope>
    <source>
        <strain evidence="9">CGMCC 1.10188</strain>
    </source>
</reference>
<dbReference type="InterPro" id="IPR036259">
    <property type="entry name" value="MFS_trans_sf"/>
</dbReference>
<dbReference type="InterPro" id="IPR020846">
    <property type="entry name" value="MFS_dom"/>
</dbReference>
<accession>A0ABQ1I9M3</accession>
<feature type="chain" id="PRO_5045321984" evidence="6">
    <location>
        <begin position="36"/>
        <end position="509"/>
    </location>
</feature>
<evidence type="ECO:0000313" key="8">
    <source>
        <dbReference type="EMBL" id="GGB27597.1"/>
    </source>
</evidence>
<feature type="transmembrane region" description="Helical" evidence="5">
    <location>
        <begin position="51"/>
        <end position="70"/>
    </location>
</feature>
<feature type="transmembrane region" description="Helical" evidence="5">
    <location>
        <begin position="270"/>
        <end position="292"/>
    </location>
</feature>
<dbReference type="PANTHER" id="PTHR42718:SF49">
    <property type="entry name" value="EXPORT PROTEIN"/>
    <property type="match status" value="1"/>
</dbReference>
<comment type="subcellular location">
    <subcellularLocation>
        <location evidence="1">Membrane</location>
        <topology evidence="1">Multi-pass membrane protein</topology>
    </subcellularLocation>
</comment>
<evidence type="ECO:0000256" key="1">
    <source>
        <dbReference type="ARBA" id="ARBA00004141"/>
    </source>
</evidence>
<evidence type="ECO:0000256" key="5">
    <source>
        <dbReference type="SAM" id="Phobius"/>
    </source>
</evidence>
<feature type="transmembrane region" description="Helical" evidence="5">
    <location>
        <begin position="166"/>
        <end position="184"/>
    </location>
</feature>
<feature type="transmembrane region" description="Helical" evidence="5">
    <location>
        <begin position="329"/>
        <end position="350"/>
    </location>
</feature>
<feature type="transmembrane region" description="Helical" evidence="5">
    <location>
        <begin position="304"/>
        <end position="322"/>
    </location>
</feature>
<feature type="transmembrane region" description="Helical" evidence="5">
    <location>
        <begin position="82"/>
        <end position="105"/>
    </location>
</feature>
<dbReference type="SUPFAM" id="SSF103473">
    <property type="entry name" value="MFS general substrate transporter"/>
    <property type="match status" value="1"/>
</dbReference>
<keyword evidence="9" id="KW-1185">Reference proteome</keyword>
<feature type="domain" description="Major facilitator superfamily (MFS) profile" evidence="7">
    <location>
        <begin position="16"/>
        <end position="500"/>
    </location>
</feature>
<evidence type="ECO:0000259" key="7">
    <source>
        <dbReference type="PROSITE" id="PS50850"/>
    </source>
</evidence>
<feature type="transmembrane region" description="Helical" evidence="5">
    <location>
        <begin position="111"/>
        <end position="129"/>
    </location>
</feature>
<keyword evidence="2 5" id="KW-0812">Transmembrane</keyword>
<keyword evidence="3 5" id="KW-1133">Transmembrane helix</keyword>
<dbReference type="Proteomes" id="UP000603352">
    <property type="component" value="Unassembled WGS sequence"/>
</dbReference>
<dbReference type="CDD" id="cd17321">
    <property type="entry name" value="MFS_MMR_MDR_like"/>
    <property type="match status" value="1"/>
</dbReference>
<dbReference type="RefSeq" id="WP_188574781.1">
    <property type="nucleotide sequence ID" value="NZ_BMDZ01000004.1"/>
</dbReference>
<dbReference type="EMBL" id="BMDZ01000004">
    <property type="protein sequence ID" value="GGB27597.1"/>
    <property type="molecule type" value="Genomic_DNA"/>
</dbReference>
<feature type="transmembrane region" description="Helical" evidence="5">
    <location>
        <begin position="477"/>
        <end position="496"/>
    </location>
</feature>
<dbReference type="Gene3D" id="1.20.1250.20">
    <property type="entry name" value="MFS general substrate transporter like domains"/>
    <property type="match status" value="2"/>
</dbReference>
<evidence type="ECO:0000256" key="2">
    <source>
        <dbReference type="ARBA" id="ARBA00022692"/>
    </source>
</evidence>
<feature type="transmembrane region" description="Helical" evidence="5">
    <location>
        <begin position="141"/>
        <end position="160"/>
    </location>
</feature>
<name>A0ABQ1I9M3_9PROT</name>
<feature type="transmembrane region" description="Helical" evidence="5">
    <location>
        <begin position="204"/>
        <end position="222"/>
    </location>
</feature>
<feature type="transmembrane region" description="Helical" evidence="5">
    <location>
        <begin position="228"/>
        <end position="250"/>
    </location>
</feature>
<keyword evidence="6" id="KW-0732">Signal</keyword>
<feature type="transmembrane region" description="Helical" evidence="5">
    <location>
        <begin position="409"/>
        <end position="428"/>
    </location>
</feature>